<comment type="caution">
    <text evidence="3">The sequence shown here is derived from an EMBL/GenBank/DDBJ whole genome shotgun (WGS) entry which is preliminary data.</text>
</comment>
<keyword evidence="2" id="KW-0732">Signal</keyword>
<feature type="region of interest" description="Disordered" evidence="1">
    <location>
        <begin position="164"/>
        <end position="184"/>
    </location>
</feature>
<dbReference type="Proteomes" id="UP000823388">
    <property type="component" value="Chromosome 8N"/>
</dbReference>
<evidence type="ECO:0000313" key="4">
    <source>
        <dbReference type="Proteomes" id="UP000823388"/>
    </source>
</evidence>
<name>A0A8T0PEL6_PANVG</name>
<gene>
    <name evidence="3" type="ORF">PVAP13_8NG323788</name>
</gene>
<evidence type="ECO:0000313" key="3">
    <source>
        <dbReference type="EMBL" id="KAG2559079.1"/>
    </source>
</evidence>
<dbReference type="AlphaFoldDB" id="A0A8T0PEL6"/>
<feature type="chain" id="PRO_5035827074" evidence="2">
    <location>
        <begin position="20"/>
        <end position="184"/>
    </location>
</feature>
<feature type="signal peptide" evidence="2">
    <location>
        <begin position="1"/>
        <end position="19"/>
    </location>
</feature>
<protein>
    <submittedName>
        <fullName evidence="3">Uncharacterized protein</fullName>
    </submittedName>
</protein>
<keyword evidence="4" id="KW-1185">Reference proteome</keyword>
<organism evidence="3 4">
    <name type="scientific">Panicum virgatum</name>
    <name type="common">Blackwell switchgrass</name>
    <dbReference type="NCBI Taxonomy" id="38727"/>
    <lineage>
        <taxon>Eukaryota</taxon>
        <taxon>Viridiplantae</taxon>
        <taxon>Streptophyta</taxon>
        <taxon>Embryophyta</taxon>
        <taxon>Tracheophyta</taxon>
        <taxon>Spermatophyta</taxon>
        <taxon>Magnoliopsida</taxon>
        <taxon>Liliopsida</taxon>
        <taxon>Poales</taxon>
        <taxon>Poaceae</taxon>
        <taxon>PACMAD clade</taxon>
        <taxon>Panicoideae</taxon>
        <taxon>Panicodae</taxon>
        <taxon>Paniceae</taxon>
        <taxon>Panicinae</taxon>
        <taxon>Panicum</taxon>
        <taxon>Panicum sect. Hiantes</taxon>
    </lineage>
</organism>
<sequence length="184" mass="20126">MYRYLFFKTIVILVGGAASLVKESPSLCSMESPMAEGGVANPHGVNPPGCWKPNTANDGTRESSIHLQQLSDSDELHSDEFQIQAAWKQGGLELSGPKTREIKENPTAGMEISSRRSVSVALGLSSENFGIQGTYGMQGERREPIQVTELRNCGQINETNVASIQTNPGGWKKNENREGWRKTC</sequence>
<accession>A0A8T0PEL6</accession>
<dbReference type="EMBL" id="CM029052">
    <property type="protein sequence ID" value="KAG2559079.1"/>
    <property type="molecule type" value="Genomic_DNA"/>
</dbReference>
<proteinExistence type="predicted"/>
<evidence type="ECO:0000256" key="1">
    <source>
        <dbReference type="SAM" id="MobiDB-lite"/>
    </source>
</evidence>
<reference evidence="3" key="1">
    <citation type="submission" date="2020-05" db="EMBL/GenBank/DDBJ databases">
        <title>WGS assembly of Panicum virgatum.</title>
        <authorList>
            <person name="Lovell J.T."/>
            <person name="Jenkins J."/>
            <person name="Shu S."/>
            <person name="Juenger T.E."/>
            <person name="Schmutz J."/>
        </authorList>
    </citation>
    <scope>NUCLEOTIDE SEQUENCE</scope>
    <source>
        <strain evidence="3">AP13</strain>
    </source>
</reference>
<feature type="compositionally biased region" description="Basic and acidic residues" evidence="1">
    <location>
        <begin position="172"/>
        <end position="184"/>
    </location>
</feature>
<evidence type="ECO:0000256" key="2">
    <source>
        <dbReference type="SAM" id="SignalP"/>
    </source>
</evidence>